<gene>
    <name evidence="6" type="ORF">Tco_0824111</name>
</gene>
<dbReference type="InterPro" id="IPR042086">
    <property type="entry name" value="MeTrfase_capping"/>
</dbReference>
<dbReference type="EMBL" id="BQNB010012386">
    <property type="protein sequence ID" value="GJT02942.1"/>
    <property type="molecule type" value="Genomic_DNA"/>
</dbReference>
<dbReference type="Gene3D" id="1.10.1200.270">
    <property type="entry name" value="Methyltransferase, alpha-helical capping domain"/>
    <property type="match status" value="1"/>
</dbReference>
<reference evidence="6" key="1">
    <citation type="journal article" date="2022" name="Int. J. Mol. Sci.">
        <title>Draft Genome of Tanacetum Coccineum: Genomic Comparison of Closely Related Tanacetum-Family Plants.</title>
        <authorList>
            <person name="Yamashiro T."/>
            <person name="Shiraishi A."/>
            <person name="Nakayama K."/>
            <person name="Satake H."/>
        </authorList>
    </citation>
    <scope>NUCLEOTIDE SEQUENCE</scope>
</reference>
<dbReference type="Gene3D" id="3.40.50.150">
    <property type="entry name" value="Vaccinia Virus protein VP39"/>
    <property type="match status" value="1"/>
</dbReference>
<evidence type="ECO:0000256" key="4">
    <source>
        <dbReference type="ARBA" id="ARBA00022723"/>
    </source>
</evidence>
<keyword evidence="7" id="KW-1185">Reference proteome</keyword>
<evidence type="ECO:0000256" key="5">
    <source>
        <dbReference type="ARBA" id="ARBA00022842"/>
    </source>
</evidence>
<evidence type="ECO:0000313" key="7">
    <source>
        <dbReference type="Proteomes" id="UP001151760"/>
    </source>
</evidence>
<sequence length="292" mass="33672">MTKHITVKCLEKTYASMTPMSLGIADLGCASGQNTLSSIREMVEAIDETSSKLSNTAPPEYRVYLNDLYTNDFNSLFKNLPDFYNELKNKRHLQRPEYDSSIYIAAYPGTFYGRLFPDKCLHFVYSFSSLHWLSMVLTSKELLSEGRMVLMFLGRRNQSHVDRGNSLLWELLSQSFALLVAQGEIEQEKFDEYDTHFYAPSRNELEEEIKKEGSFVIDHFEFFETELKHNACVSYGTIVAKTTRAIQESMISNHFGQRVLDNLFENYGRLIDEELVKADISPVNFIIVLKKI</sequence>
<dbReference type="Proteomes" id="UP001151760">
    <property type="component" value="Unassembled WGS sequence"/>
</dbReference>
<protein>
    <submittedName>
        <fullName evidence="6">Salicylate carboxymethyltransferase-like protein</fullName>
    </submittedName>
</protein>
<keyword evidence="3" id="KW-0808">Transferase</keyword>
<evidence type="ECO:0000313" key="6">
    <source>
        <dbReference type="EMBL" id="GJT02942.1"/>
    </source>
</evidence>
<accession>A0ABQ5AMH3</accession>
<comment type="similarity">
    <text evidence="1">Belongs to the methyltransferase superfamily. Type-7 methyltransferase family.</text>
</comment>
<dbReference type="InterPro" id="IPR005299">
    <property type="entry name" value="MeTrfase_7"/>
</dbReference>
<organism evidence="6 7">
    <name type="scientific">Tanacetum coccineum</name>
    <dbReference type="NCBI Taxonomy" id="301880"/>
    <lineage>
        <taxon>Eukaryota</taxon>
        <taxon>Viridiplantae</taxon>
        <taxon>Streptophyta</taxon>
        <taxon>Embryophyta</taxon>
        <taxon>Tracheophyta</taxon>
        <taxon>Spermatophyta</taxon>
        <taxon>Magnoliopsida</taxon>
        <taxon>eudicotyledons</taxon>
        <taxon>Gunneridae</taxon>
        <taxon>Pentapetalae</taxon>
        <taxon>asterids</taxon>
        <taxon>campanulids</taxon>
        <taxon>Asterales</taxon>
        <taxon>Asteraceae</taxon>
        <taxon>Asteroideae</taxon>
        <taxon>Anthemideae</taxon>
        <taxon>Anthemidinae</taxon>
        <taxon>Tanacetum</taxon>
    </lineage>
</organism>
<evidence type="ECO:0000256" key="2">
    <source>
        <dbReference type="ARBA" id="ARBA00022603"/>
    </source>
</evidence>
<dbReference type="Pfam" id="PF03492">
    <property type="entry name" value="Methyltransf_7"/>
    <property type="match status" value="2"/>
</dbReference>
<comment type="caution">
    <text evidence="6">The sequence shown here is derived from an EMBL/GenBank/DDBJ whole genome shotgun (WGS) entry which is preliminary data.</text>
</comment>
<proteinExistence type="inferred from homology"/>
<reference evidence="6" key="2">
    <citation type="submission" date="2022-01" db="EMBL/GenBank/DDBJ databases">
        <authorList>
            <person name="Yamashiro T."/>
            <person name="Shiraishi A."/>
            <person name="Satake H."/>
            <person name="Nakayama K."/>
        </authorList>
    </citation>
    <scope>NUCLEOTIDE SEQUENCE</scope>
</reference>
<evidence type="ECO:0000256" key="1">
    <source>
        <dbReference type="ARBA" id="ARBA00007967"/>
    </source>
</evidence>
<keyword evidence="2" id="KW-0489">Methyltransferase</keyword>
<keyword evidence="5" id="KW-0460">Magnesium</keyword>
<dbReference type="SUPFAM" id="SSF53335">
    <property type="entry name" value="S-adenosyl-L-methionine-dependent methyltransferases"/>
    <property type="match status" value="1"/>
</dbReference>
<dbReference type="PANTHER" id="PTHR31009">
    <property type="entry name" value="S-ADENOSYL-L-METHIONINE:CARBOXYL METHYLTRANSFERASE FAMILY PROTEIN"/>
    <property type="match status" value="1"/>
</dbReference>
<dbReference type="InterPro" id="IPR029063">
    <property type="entry name" value="SAM-dependent_MTases_sf"/>
</dbReference>
<keyword evidence="4" id="KW-0479">Metal-binding</keyword>
<evidence type="ECO:0000256" key="3">
    <source>
        <dbReference type="ARBA" id="ARBA00022679"/>
    </source>
</evidence>
<name>A0ABQ5AMH3_9ASTR</name>